<proteinExistence type="predicted"/>
<dbReference type="GeneID" id="105226650"/>
<keyword evidence="1" id="KW-0597">Phosphoprotein</keyword>
<dbReference type="GO" id="GO:0005085">
    <property type="term" value="F:guanyl-nucleotide exchange factor activity"/>
    <property type="evidence" value="ECO:0007669"/>
    <property type="project" value="UniProtKB-KW"/>
</dbReference>
<feature type="compositionally biased region" description="Low complexity" evidence="4">
    <location>
        <begin position="911"/>
        <end position="934"/>
    </location>
</feature>
<feature type="compositionally biased region" description="Polar residues" evidence="4">
    <location>
        <begin position="2964"/>
        <end position="2979"/>
    </location>
</feature>
<feature type="compositionally biased region" description="Polar residues" evidence="4">
    <location>
        <begin position="1315"/>
        <end position="1332"/>
    </location>
</feature>
<dbReference type="InterPro" id="IPR039919">
    <property type="entry name" value="ARHGEF10/ARHGEF17"/>
</dbReference>
<accession>A0A8N4QC18</accession>
<dbReference type="Pfam" id="PF19056">
    <property type="entry name" value="WD40_2"/>
    <property type="match status" value="1"/>
</dbReference>
<feature type="region of interest" description="Disordered" evidence="4">
    <location>
        <begin position="535"/>
        <end position="571"/>
    </location>
</feature>
<feature type="compositionally biased region" description="Polar residues" evidence="4">
    <location>
        <begin position="2186"/>
        <end position="2205"/>
    </location>
</feature>
<feature type="compositionally biased region" description="Low complexity" evidence="4">
    <location>
        <begin position="1455"/>
        <end position="1467"/>
    </location>
</feature>
<dbReference type="OrthoDB" id="4066896at2759"/>
<feature type="compositionally biased region" description="Low complexity" evidence="4">
    <location>
        <begin position="315"/>
        <end position="332"/>
    </location>
</feature>
<evidence type="ECO:0000256" key="3">
    <source>
        <dbReference type="SAM" id="Coils"/>
    </source>
</evidence>
<feature type="compositionally biased region" description="Low complexity" evidence="4">
    <location>
        <begin position="1294"/>
        <end position="1314"/>
    </location>
</feature>
<feature type="compositionally biased region" description="Basic residues" evidence="4">
    <location>
        <begin position="942"/>
        <end position="953"/>
    </location>
</feature>
<dbReference type="Gene3D" id="2.130.10.10">
    <property type="entry name" value="YVTN repeat-like/Quinoprotein amine dehydrogenase"/>
    <property type="match status" value="1"/>
</dbReference>
<feature type="region of interest" description="Disordered" evidence="4">
    <location>
        <begin position="312"/>
        <end position="332"/>
    </location>
</feature>
<dbReference type="Gene3D" id="1.20.900.10">
    <property type="entry name" value="Dbl homology (DH) domain"/>
    <property type="match status" value="1"/>
</dbReference>
<feature type="region of interest" description="Disordered" evidence="4">
    <location>
        <begin position="684"/>
        <end position="712"/>
    </location>
</feature>
<dbReference type="SUPFAM" id="SSF50978">
    <property type="entry name" value="WD40 repeat-like"/>
    <property type="match status" value="1"/>
</dbReference>
<feature type="region of interest" description="Disordered" evidence="4">
    <location>
        <begin position="115"/>
        <end position="141"/>
    </location>
</feature>
<feature type="region of interest" description="Disordered" evidence="4">
    <location>
        <begin position="831"/>
        <end position="876"/>
    </location>
</feature>
<feature type="region of interest" description="Disordered" evidence="4">
    <location>
        <begin position="787"/>
        <end position="808"/>
    </location>
</feature>
<dbReference type="SUPFAM" id="SSF50729">
    <property type="entry name" value="PH domain-like"/>
    <property type="match status" value="1"/>
</dbReference>
<dbReference type="RefSeq" id="XP_029406221.2">
    <property type="nucleotide sequence ID" value="XM_029550361.2"/>
</dbReference>
<feature type="compositionally biased region" description="Basic and acidic residues" evidence="4">
    <location>
        <begin position="842"/>
        <end position="876"/>
    </location>
</feature>
<sequence>MPETCRTSATERRALNSNEASWRESAQSVCDNKQRIAWSRFKCNESKKLRPATSNHSENFKNEPFDEHCEGSKSRCRSLSSSDSAVETSKGCCCPSHSDSSKSCWKTKRKQIIRQSSHASGLNENARTTTEAPVQSATTTAASATTSHLAIFRGRYASCGEHTLLAGPRDVPQKSGRVNKKTSTSLPTTPNLSHLRRPKPVQYQKLSLESADVDDARQLTRSPRQPYANSLQQLQISTKKLQNTTSERGYTLLGQQHAQAHQPVREQQQQSLPLQQQMIIGNVLPALAVHGDGTNKRRHVLEVAHTKKNEFIYANNDNNNTNNENLNESSSVEHLPTLTPTALATASDLATQPLIDQYASSQPNDQNDQNNGHAPLLLSRLPSHMPLSAPQCSVSTTSAIQTTQPANSANTAHSTVVAKNTLGFCEHCCAERSSMASGDYSQGAYAERKPNFSGEDYARCYRENTDSVSDLSSYRFVSDEDEVSACIAANETAATENNSNNKTKLYNIKRNNSNSNNNNVAQDRILAKNCRVLSPAPSRKQTHSHSHSCSCTSPPTSPPLSPTPSARTSGLLPTLLTPAATQTTKTTATRRASPAICCYTIDKPVSVHYNATVLEYIPNETNTFLVTPTSGQITASAPLPIRGTCTARSAYTLPPEARDSSKFPCQEGLLSTSLPSDYGSVRSAANHLQHTPQSSQKYKPPPPEPPPKPKHEARTIYQTAIYSSSSASVQDQLGVLETRFHNGEQICSNGQNIQSKVKKFEHPSVLIEPQTQTSSSYLSPFIPKSVGNYTPNEDSNRTEERWSQSLRSLERSVSPEHCELLSCFGTVKNTRSESANTTTKINKLDERRADDARRSKENSRHEEDCLKRNDRDNNDDKETKFVARSLSESSCSVSVATSIANEKCAIENKNNHQQQKQKAQSHPQQPRHQQQQSPVQPPTPPTHHHNNINNKRRNCGDSEQTQPSAANGKKSASTSVNSVATVTNGVLNASDTSDTHTVFSAGSSACGECNNNYNCRARSHAEYTRSEPASSAYPFTASSESSCQSSQSSVAYATSPLLKHTLRYDSYGRLKSERVSRLPTITRSLANGRKAASETRLHRAYQNVSTTSKYDLSTSLSATNIKLTPTFCRKFNYLSDKFEDCVAECEEFESEIESTVVECENPQQQKRDTIEKVVQNLVPAVTNAGQIEANTTDVSQSAPVRNASTCLEFDKQLDLNFTKTVPPQQQIYKSFSDTQNFVSIHKENQENNNNNNITGSKSKRFFSDYSLKSDFAESDSNLPCRCSVKQLASLTEAISPTSPTSPISLKSPKSSGGLNQKNSQSLPSVPQSNGIQSPLWLSSETIESSREKSFVDDLQSNCSDQTTIFHLDNEFSHSATSLSSNTQTATESGGNTLHRPIVLKRIPAIQSFGYSPSIETSSLGANAPENDEREINMEKRRNTLDRFQRLGFGRKSTPASSGASADGSGSSRNRKSNEKSERLRELTELLRGNRSSPTPPPVPPPRKPRNGSHSASNSLERADTQVHTPAVRTASAGTYSIESLEPPTSFTSNRIDDIMLMDQEEDQSVHKTKSGVGDCAKQIHNSSLVASTTAGEDVAMRTGAAVAQASTNRLYDTLKPNTSLSNFESLMSREKSKSPPPRSFANIVASSVVNTDDARLADSSGIATKLARPESRTVIGSYTQKGIPFRSASFSQIDLSSGKYKKSSWSALRDRLWRDKVVGSVDSATNTKKPSNSEEARNDLTPAVKVEGKVKSEPDWIYIPLKKKSEMSINLNYGQDMKSLESPDVIPEEDIFNTDLEHASTTTEDCSAEGLQHNLIIAHAKMESLTDTIQSENDYTIDAKEIAVSIEPVPAVGEAEEGAVEKAKVIEQPTILEPIIADVIEPNVATLVEERIALESPPDNLLQTATTCLIPVPVYECAAQDWRLENPPQEWVEVQPEEFGIIPETIEPLHSLNDCVNVKPIPKTAQEYRVENVPTISVSRSSEEADDKCILRRKDTFDEEFSDLVERRQASIDTAELSKRYSQDDIDVGKEKRASFDAITTRHSADERKRIDKSKRRKGMYIDNAAWNEADSVEAHNRGLALDISLATNMNVIKPNTSEDCGIMYINSPPTDENRTPGSLYSPEINTPESDKPLVWTKADRLTSFSLQSSEEKDELQSGSLSAGSGNAALAGLSRNNKSFPFLRTDSVSDNESDRGTSQCRQRASPSPVPGDYDFKRFSKRPLRGPYGQMLEKEMKKPNKMHYEEILEDLRESEISSQPRRPRAACDDSSALTTNTVRNIPHHSNSMRVRKSNTYLPVPAHTRAASTPSKIENVNKDSGIGSLDKINLHEKRYQSTLDNSVTRDDKNYLDAGHHYAQQHHHQREIKRAASEAPVQKSHHSKRSQSMSGEKTASGGNHIAHQAKRSLDATTGAGAKAKSGAGKNSTVVPSQELLAELLKGSSEKLISEQRKQMAADTRTHVVQEILRNEQSYVESLQTIVSKYFKVLKSPEHAGMIDSRTVDEIFFMVPDILEIHQKFLAELKSRWDSWEANQKVGDAFLETFSKLEVLEVYTSFVNNCNRAKNAIRSTKHQRPSFAKFLEMTAREHKGKLTLDNLLIKPVQKFPNYEMLFQRLIKHTDRDHPDQKHLQDVLKLVHDILVHINCKEREILENGQREATLRELEGVIEGITDLITSDRQFLLFDLVSMPSGQGARKERGFFLFNDLLVLTSIKKRSGTIRKPNPSTCPGTVASTLDTNKYKFLTKISLDCLEIVKTKDENVKRIMNEIENLAEDCNKLQQIADVTASLKYPHQYLEDVIRELLRDVQRQLSERQTNDTQLNMLDLLVNSPNGSQKLSIVFSKAEKRTQWEETFNEAKQKLAATLERHPIPEFLMSIPIRKTRAGLQFTCAAATLSEKRDVWVCNSDGYVGQVCIMSLYPEPNVTSCNGVCNARILCVASVPAYNSSNRNSTGSGTQLQQQAQQTLPRSASTTPQHSYTQQLRDYRKSISPNFQPPTMIGTPEKKKTPSAPTAGAVNPIGSCVGKDSANGDTSGDNQLDLNLSSSDDETDTALANVSASVGGAVNTDSGTIERVPSPAPSTQTIASMTLPGSSSSGTPSHHSHQDSNPDEGEGNLSTMWIGTEDGCIHVYNSTDNIRIKKNRIKIEHQSAVYSILYLDNRVFVSLANGDICVYLRDGVVWNTSSSHCLSIGTVTSPVTKLLNVHGKLWCSIQGIIKVLDTETLLVVNQIQISSDSKPITNMTVSNNYVWISIQNSAHIKCFHSMSHQLIAEVNLAPAVNKMLSNCDEIIRQHKAACLRVTSLLSCRDLIWIGTSAGVLLTIPAQGFEKGVQTVVPTGIPHGHTGHVRFLTFVETSGLSAEGSGSSTGSTGRDNDSAVSSNEYRSHSSTKHMKPKAESSTILVISGGDGYEDFRNSGANSLSEIAGREDSTNHLLIWQI</sequence>
<feature type="coiled-coil region" evidence="3">
    <location>
        <begin position="2752"/>
        <end position="2779"/>
    </location>
</feature>
<dbReference type="Gene3D" id="2.30.29.30">
    <property type="entry name" value="Pleckstrin-homology domain (PH domain)/Phosphotyrosine-binding domain (PTB)"/>
    <property type="match status" value="1"/>
</dbReference>
<feature type="compositionally biased region" description="Low complexity" evidence="4">
    <location>
        <begin position="2945"/>
        <end position="2963"/>
    </location>
</feature>
<gene>
    <name evidence="7" type="primary">LOC105226650</name>
</gene>
<evidence type="ECO:0000256" key="4">
    <source>
        <dbReference type="SAM" id="MobiDB-lite"/>
    </source>
</evidence>
<feature type="region of interest" description="Disordered" evidence="4">
    <location>
        <begin position="359"/>
        <end position="378"/>
    </location>
</feature>
<feature type="compositionally biased region" description="Polar residues" evidence="4">
    <location>
        <begin position="3026"/>
        <end position="3041"/>
    </location>
</feature>
<dbReference type="SMART" id="SM00325">
    <property type="entry name" value="RhoGEF"/>
    <property type="match status" value="1"/>
</dbReference>
<feature type="compositionally biased region" description="Low complexity" evidence="4">
    <location>
        <begin position="3083"/>
        <end position="3096"/>
    </location>
</feature>
<feature type="region of interest" description="Disordered" evidence="4">
    <location>
        <begin position="1410"/>
        <end position="1548"/>
    </location>
</feature>
<feature type="compositionally biased region" description="Polar residues" evidence="4">
    <location>
        <begin position="1410"/>
        <end position="1420"/>
    </location>
</feature>
<evidence type="ECO:0000259" key="5">
    <source>
        <dbReference type="PROSITE" id="PS50010"/>
    </source>
</evidence>
<evidence type="ECO:0000313" key="6">
    <source>
        <dbReference type="Proteomes" id="UP001652620"/>
    </source>
</evidence>
<reference evidence="6" key="1">
    <citation type="submission" date="2025-05" db="UniProtKB">
        <authorList>
            <consortium name="RefSeq"/>
        </authorList>
    </citation>
    <scope>NUCLEOTIDE SEQUENCE [LARGE SCALE GENOMIC DNA]</scope>
</reference>
<keyword evidence="3" id="KW-0175">Coiled coil</keyword>
<feature type="region of interest" description="Disordered" evidence="4">
    <location>
        <begin position="2181"/>
        <end position="2224"/>
    </location>
</feature>
<dbReference type="InterPro" id="IPR036322">
    <property type="entry name" value="WD40_repeat_dom_sf"/>
</dbReference>
<feature type="region of interest" description="Disordered" evidence="4">
    <location>
        <begin position="3356"/>
        <end position="3394"/>
    </location>
</feature>
<feature type="region of interest" description="Disordered" evidence="4">
    <location>
        <begin position="2105"/>
        <end position="2134"/>
    </location>
</feature>
<feature type="compositionally biased region" description="Low complexity" evidence="4">
    <location>
        <begin position="3356"/>
        <end position="3367"/>
    </location>
</feature>
<dbReference type="Proteomes" id="UP001652620">
    <property type="component" value="Chromosome 2"/>
</dbReference>
<dbReference type="InterPro" id="IPR035899">
    <property type="entry name" value="DBL_dom_sf"/>
</dbReference>
<dbReference type="PANTHER" id="PTHR12877:SF15">
    <property type="entry name" value="RHO GUANINE NUCLEOTIDE EXCHANGE FACTOR 17"/>
    <property type="match status" value="1"/>
</dbReference>
<dbReference type="InterPro" id="IPR015943">
    <property type="entry name" value="WD40/YVTN_repeat-like_dom_sf"/>
</dbReference>
<protein>
    <submittedName>
        <fullName evidence="7">Uncharacterized protein LOC105226650</fullName>
    </submittedName>
</protein>
<feature type="compositionally biased region" description="Polar residues" evidence="4">
    <location>
        <begin position="831"/>
        <end position="841"/>
    </location>
</feature>
<feature type="compositionally biased region" description="Polar residues" evidence="4">
    <location>
        <begin position="2383"/>
        <end position="2394"/>
    </location>
</feature>
<feature type="region of interest" description="Disordered" evidence="4">
    <location>
        <begin position="3058"/>
        <end position="3112"/>
    </location>
</feature>
<dbReference type="GO" id="GO:0030036">
    <property type="term" value="P:actin cytoskeleton organization"/>
    <property type="evidence" value="ECO:0007669"/>
    <property type="project" value="TreeGrafter"/>
</dbReference>
<feature type="domain" description="DH" evidence="5">
    <location>
        <begin position="2456"/>
        <end position="2644"/>
    </location>
</feature>
<feature type="region of interest" description="Disordered" evidence="4">
    <location>
        <begin position="2355"/>
        <end position="2396"/>
    </location>
</feature>
<feature type="region of interest" description="Disordered" evidence="4">
    <location>
        <begin position="1721"/>
        <end position="1741"/>
    </location>
</feature>
<dbReference type="InterPro" id="IPR000219">
    <property type="entry name" value="DH_dom"/>
</dbReference>
<evidence type="ECO:0000256" key="1">
    <source>
        <dbReference type="ARBA" id="ARBA00022553"/>
    </source>
</evidence>
<keyword evidence="6" id="KW-1185">Reference proteome</keyword>
<name>A0A8N4QC18_BACDO</name>
<feature type="compositionally biased region" description="Basic and acidic residues" evidence="4">
    <location>
        <begin position="1471"/>
        <end position="1484"/>
    </location>
</feature>
<dbReference type="InterPro" id="IPR011993">
    <property type="entry name" value="PH-like_dom_sf"/>
</dbReference>
<feature type="compositionally biased region" description="Basic and acidic residues" evidence="4">
    <location>
        <begin position="794"/>
        <end position="808"/>
    </location>
</feature>
<feature type="compositionally biased region" description="Polar residues" evidence="4">
    <location>
        <begin position="2108"/>
        <end position="2128"/>
    </location>
</feature>
<evidence type="ECO:0000256" key="2">
    <source>
        <dbReference type="ARBA" id="ARBA00022658"/>
    </source>
</evidence>
<dbReference type="KEGG" id="bdr:105226650"/>
<evidence type="ECO:0000313" key="7">
    <source>
        <dbReference type="RefSeq" id="XP_029406221.2"/>
    </source>
</evidence>
<feature type="compositionally biased region" description="Basic and acidic residues" evidence="4">
    <location>
        <begin position="1429"/>
        <end position="1444"/>
    </location>
</feature>
<feature type="compositionally biased region" description="Polar residues" evidence="4">
    <location>
        <begin position="1531"/>
        <end position="1548"/>
    </location>
</feature>
<feature type="region of interest" description="Disordered" evidence="4">
    <location>
        <begin position="165"/>
        <end position="200"/>
    </location>
</feature>
<feature type="compositionally biased region" description="Polar residues" evidence="4">
    <location>
        <begin position="115"/>
        <end position="135"/>
    </location>
</feature>
<dbReference type="CDD" id="cd00160">
    <property type="entry name" value="RhoGEF"/>
    <property type="match status" value="1"/>
</dbReference>
<feature type="compositionally biased region" description="Polar residues" evidence="4">
    <location>
        <begin position="686"/>
        <end position="696"/>
    </location>
</feature>
<organism evidence="6 7">
    <name type="scientific">Bactrocera dorsalis</name>
    <name type="common">Oriental fruit fly</name>
    <name type="synonym">Dacus dorsalis</name>
    <dbReference type="NCBI Taxonomy" id="27457"/>
    <lineage>
        <taxon>Eukaryota</taxon>
        <taxon>Metazoa</taxon>
        <taxon>Ecdysozoa</taxon>
        <taxon>Arthropoda</taxon>
        <taxon>Hexapoda</taxon>
        <taxon>Insecta</taxon>
        <taxon>Pterygota</taxon>
        <taxon>Neoptera</taxon>
        <taxon>Endopterygota</taxon>
        <taxon>Diptera</taxon>
        <taxon>Brachycera</taxon>
        <taxon>Muscomorpha</taxon>
        <taxon>Tephritoidea</taxon>
        <taxon>Tephritidae</taxon>
        <taxon>Bactrocera</taxon>
        <taxon>Bactrocera</taxon>
    </lineage>
</organism>
<dbReference type="PROSITE" id="PS50010">
    <property type="entry name" value="DH_2"/>
    <property type="match status" value="1"/>
</dbReference>
<keyword evidence="2" id="KW-0344">Guanine-nucleotide releasing factor</keyword>
<feature type="region of interest" description="Disordered" evidence="4">
    <location>
        <begin position="909"/>
        <end position="976"/>
    </location>
</feature>
<dbReference type="SUPFAM" id="SSF48065">
    <property type="entry name" value="DBL homology domain (DH-domain)"/>
    <property type="match status" value="1"/>
</dbReference>
<dbReference type="Pfam" id="PF00621">
    <property type="entry name" value="RhoGEF"/>
    <property type="match status" value="1"/>
</dbReference>
<feature type="region of interest" description="Disordered" evidence="4">
    <location>
        <begin position="2945"/>
        <end position="3042"/>
    </location>
</feature>
<feature type="compositionally biased region" description="Low complexity" evidence="4">
    <location>
        <begin position="181"/>
        <end position="192"/>
    </location>
</feature>
<feature type="region of interest" description="Disordered" evidence="4">
    <location>
        <begin position="1293"/>
        <end position="1332"/>
    </location>
</feature>
<dbReference type="PANTHER" id="PTHR12877">
    <property type="entry name" value="RHO GUANINE NUCLEOTIDE EXCHANGE FACTOR"/>
    <property type="match status" value="1"/>
</dbReference>
<reference evidence="7" key="2">
    <citation type="submission" date="2025-08" db="UniProtKB">
        <authorList>
            <consortium name="RefSeq"/>
        </authorList>
    </citation>
    <scope>IDENTIFICATION</scope>
    <source>
        <tissue evidence="7">Adult</tissue>
    </source>
</reference>